<dbReference type="Proteomes" id="UP001057102">
    <property type="component" value="Segment"/>
</dbReference>
<name>A0A9E7MRC3_9CAUD</name>
<reference evidence="1" key="1">
    <citation type="submission" date="2022-05" db="EMBL/GenBank/DDBJ databases">
        <authorList>
            <person name="Friedrich I."/>
            <person name="Poehlein A."/>
            <person name="Schneider D."/>
            <person name="Hertel R."/>
            <person name="Daniel R."/>
        </authorList>
    </citation>
    <scope>NUCLEOTIDE SEQUENCE</scope>
</reference>
<evidence type="ECO:0000313" key="1">
    <source>
        <dbReference type="EMBL" id="USN14422.1"/>
    </source>
</evidence>
<proteinExistence type="predicted"/>
<organism evidence="1 2">
    <name type="scientific">Janthinobacterium phage vB_JliS-Donnerlittchen</name>
    <dbReference type="NCBI Taxonomy" id="2948610"/>
    <lineage>
        <taxon>Viruses</taxon>
        <taxon>Duplodnaviria</taxon>
        <taxon>Heunggongvirae</taxon>
        <taxon>Uroviricota</taxon>
        <taxon>Caudoviricetes</taxon>
        <taxon>Mesyanzhinovviridae</taxon>
        <taxon>Bradleyvirinae</taxon>
        <taxon>Donnerlittchenvirus</taxon>
        <taxon>Donnerlittchenvirus donnerlittchenvirus</taxon>
    </lineage>
</organism>
<gene>
    <name evidence="1" type="ORF">DONNERLITTCHEN_00210</name>
</gene>
<keyword evidence="2" id="KW-1185">Reference proteome</keyword>
<dbReference type="EMBL" id="ON529854">
    <property type="protein sequence ID" value="USN14422.1"/>
    <property type="molecule type" value="Genomic_DNA"/>
</dbReference>
<protein>
    <submittedName>
        <fullName evidence="1">Uncharacterized protein</fullName>
    </submittedName>
</protein>
<accession>A0A9E7MRC3</accession>
<sequence>MLKTVATCLCALAGAAALVLTAAKVLDRPEVHVSWTTGKCVRVVDPDAEAEGRKSEWSCGRLPRSYEHVWVR</sequence>
<evidence type="ECO:0000313" key="2">
    <source>
        <dbReference type="Proteomes" id="UP001057102"/>
    </source>
</evidence>